<keyword evidence="6" id="KW-0479">Metal-binding</keyword>
<dbReference type="AlphaFoldDB" id="A0A1G9EM43"/>
<dbReference type="NCBIfam" id="NF001908">
    <property type="entry name" value="PRK00668.1"/>
    <property type="match status" value="1"/>
</dbReference>
<evidence type="ECO:0000256" key="7">
    <source>
        <dbReference type="ARBA" id="ARBA00022741"/>
    </source>
</evidence>
<dbReference type="Proteomes" id="UP000199433">
    <property type="component" value="Unassembled WGS sequence"/>
</dbReference>
<keyword evidence="17" id="KW-1185">Reference proteome</keyword>
<evidence type="ECO:0000256" key="6">
    <source>
        <dbReference type="ARBA" id="ARBA00022723"/>
    </source>
</evidence>
<dbReference type="GO" id="GO:0004550">
    <property type="term" value="F:nucleoside diphosphate kinase activity"/>
    <property type="evidence" value="ECO:0007669"/>
    <property type="project" value="UniProtKB-EC"/>
</dbReference>
<organism evidence="16 17">
    <name type="scientific">Alkalibacterium thalassium</name>
    <dbReference type="NCBI Taxonomy" id="426701"/>
    <lineage>
        <taxon>Bacteria</taxon>
        <taxon>Bacillati</taxon>
        <taxon>Bacillota</taxon>
        <taxon>Bacilli</taxon>
        <taxon>Lactobacillales</taxon>
        <taxon>Carnobacteriaceae</taxon>
        <taxon>Alkalibacterium</taxon>
    </lineage>
</organism>
<gene>
    <name evidence="16" type="ORF">SAMN04488098_10633</name>
</gene>
<feature type="binding site" evidence="12">
    <location>
        <position position="91"/>
    </location>
    <ligand>
        <name>ATP</name>
        <dbReference type="ChEBI" id="CHEBI:30616"/>
    </ligand>
</feature>
<feature type="binding site" evidence="12">
    <location>
        <position position="102"/>
    </location>
    <ligand>
        <name>ATP</name>
        <dbReference type="ChEBI" id="CHEBI:30616"/>
    </ligand>
</feature>
<dbReference type="STRING" id="426701.SAMN04488098_10633"/>
<dbReference type="InterPro" id="IPR023005">
    <property type="entry name" value="Nucleoside_diP_kinase_AS"/>
</dbReference>
<dbReference type="RefSeq" id="WP_218121440.1">
    <property type="nucleotide sequence ID" value="NZ_FNFK01000063.1"/>
</dbReference>
<dbReference type="FunFam" id="3.30.70.141:FF:000003">
    <property type="entry name" value="Nucleoside diphosphate kinase"/>
    <property type="match status" value="1"/>
</dbReference>
<evidence type="ECO:0000256" key="14">
    <source>
        <dbReference type="RuleBase" id="RU004013"/>
    </source>
</evidence>
<evidence type="ECO:0000256" key="10">
    <source>
        <dbReference type="ARBA" id="ARBA00022842"/>
    </source>
</evidence>
<evidence type="ECO:0000313" key="16">
    <source>
        <dbReference type="EMBL" id="SDK77085.1"/>
    </source>
</evidence>
<dbReference type="GO" id="GO:0046872">
    <property type="term" value="F:metal ion binding"/>
    <property type="evidence" value="ECO:0007669"/>
    <property type="project" value="UniProtKB-KW"/>
</dbReference>
<evidence type="ECO:0000256" key="8">
    <source>
        <dbReference type="ARBA" id="ARBA00022777"/>
    </source>
</evidence>
<sequence length="134" mass="15704">MEHTLVIIKPDAVERNLIGQIIDTYERNDLKVIQMNMMKPTLEQVQKHYSEHQGKYFYDRLVKYLTSGDVVVLLLEGKRAIERVRKLNGKTNPQESEEGTLRKRFGIDHTRNSVHASDSEEKVAYEVEIWLAKY</sequence>
<dbReference type="GO" id="GO:0006228">
    <property type="term" value="P:UTP biosynthetic process"/>
    <property type="evidence" value="ECO:0007669"/>
    <property type="project" value="InterPro"/>
</dbReference>
<dbReference type="EMBL" id="FNFK01000063">
    <property type="protein sequence ID" value="SDK77085.1"/>
    <property type="molecule type" value="Genomic_DNA"/>
</dbReference>
<feature type="domain" description="Nucleoside diphosphate kinase-like" evidence="15">
    <location>
        <begin position="1"/>
        <end position="134"/>
    </location>
</feature>
<feature type="binding site" evidence="12">
    <location>
        <position position="85"/>
    </location>
    <ligand>
        <name>ATP</name>
        <dbReference type="ChEBI" id="CHEBI:30616"/>
    </ligand>
</feature>
<feature type="binding site" evidence="12">
    <location>
        <position position="9"/>
    </location>
    <ligand>
        <name>ATP</name>
        <dbReference type="ChEBI" id="CHEBI:30616"/>
    </ligand>
</feature>
<comment type="similarity">
    <text evidence="2 12 13">Belongs to the NDK family.</text>
</comment>
<evidence type="ECO:0000256" key="13">
    <source>
        <dbReference type="RuleBase" id="RU004011"/>
    </source>
</evidence>
<dbReference type="PANTHER" id="PTHR11349">
    <property type="entry name" value="NUCLEOSIDE DIPHOSPHATE KINASE"/>
    <property type="match status" value="1"/>
</dbReference>
<evidence type="ECO:0000256" key="5">
    <source>
        <dbReference type="ARBA" id="ARBA00022679"/>
    </source>
</evidence>
<dbReference type="GO" id="GO:0006241">
    <property type="term" value="P:CTP biosynthetic process"/>
    <property type="evidence" value="ECO:0007669"/>
    <property type="project" value="InterPro"/>
</dbReference>
<feature type="active site" description="Pros-phosphohistidine intermediate" evidence="12">
    <location>
        <position position="115"/>
    </location>
</feature>
<protein>
    <recommendedName>
        <fullName evidence="4 14">Nucleoside diphosphate kinase</fullName>
        <ecNumber evidence="3 14">2.7.4.6</ecNumber>
    </recommendedName>
</protein>
<proteinExistence type="inferred from homology"/>
<comment type="catalytic activity">
    <reaction evidence="14">
        <text>a 2'-deoxyribonucleoside 5'-diphosphate + ATP = a 2'-deoxyribonucleoside 5'-triphosphate + ADP</text>
        <dbReference type="Rhea" id="RHEA:44640"/>
        <dbReference type="ChEBI" id="CHEBI:30616"/>
        <dbReference type="ChEBI" id="CHEBI:61560"/>
        <dbReference type="ChEBI" id="CHEBI:73316"/>
        <dbReference type="ChEBI" id="CHEBI:456216"/>
        <dbReference type="EC" id="2.7.4.6"/>
    </reaction>
</comment>
<dbReference type="InterPro" id="IPR001564">
    <property type="entry name" value="Nucleoside_diP_kinase"/>
</dbReference>
<feature type="binding site" evidence="12">
    <location>
        <position position="112"/>
    </location>
    <ligand>
        <name>ATP</name>
        <dbReference type="ChEBI" id="CHEBI:30616"/>
    </ligand>
</feature>
<name>A0A1G9EM43_9LACT</name>
<evidence type="ECO:0000313" key="17">
    <source>
        <dbReference type="Proteomes" id="UP000199433"/>
    </source>
</evidence>
<comment type="cofactor">
    <cofactor evidence="1">
        <name>Mg(2+)</name>
        <dbReference type="ChEBI" id="CHEBI:18420"/>
    </cofactor>
</comment>
<evidence type="ECO:0000256" key="12">
    <source>
        <dbReference type="PROSITE-ProRule" id="PRU00706"/>
    </source>
</evidence>
<evidence type="ECO:0000256" key="4">
    <source>
        <dbReference type="ARBA" id="ARBA00017632"/>
    </source>
</evidence>
<evidence type="ECO:0000256" key="9">
    <source>
        <dbReference type="ARBA" id="ARBA00022840"/>
    </source>
</evidence>
<evidence type="ECO:0000256" key="3">
    <source>
        <dbReference type="ARBA" id="ARBA00012966"/>
    </source>
</evidence>
<dbReference type="InterPro" id="IPR034907">
    <property type="entry name" value="NDK-like_dom"/>
</dbReference>
<dbReference type="Gene3D" id="3.30.70.141">
    <property type="entry name" value="Nucleoside diphosphate kinase-like domain"/>
    <property type="match status" value="1"/>
</dbReference>
<feature type="binding site" evidence="12">
    <location>
        <position position="57"/>
    </location>
    <ligand>
        <name>ATP</name>
        <dbReference type="ChEBI" id="CHEBI:30616"/>
    </ligand>
</feature>
<keyword evidence="9 14" id="KW-0067">ATP-binding</keyword>
<accession>A0A1G9EM43</accession>
<dbReference type="Pfam" id="PF00334">
    <property type="entry name" value="NDK"/>
    <property type="match status" value="1"/>
</dbReference>
<keyword evidence="5 14" id="KW-0808">Transferase</keyword>
<evidence type="ECO:0000256" key="1">
    <source>
        <dbReference type="ARBA" id="ARBA00001946"/>
    </source>
</evidence>
<evidence type="ECO:0000259" key="15">
    <source>
        <dbReference type="SMART" id="SM00562"/>
    </source>
</evidence>
<reference evidence="17" key="1">
    <citation type="submission" date="2016-10" db="EMBL/GenBank/DDBJ databases">
        <authorList>
            <person name="Varghese N."/>
            <person name="Submissions S."/>
        </authorList>
    </citation>
    <scope>NUCLEOTIDE SEQUENCE [LARGE SCALE GENOMIC DNA]</scope>
    <source>
        <strain evidence="17">DSM 19181</strain>
    </source>
</reference>
<evidence type="ECO:0000256" key="2">
    <source>
        <dbReference type="ARBA" id="ARBA00008142"/>
    </source>
</evidence>
<evidence type="ECO:0000256" key="11">
    <source>
        <dbReference type="ARBA" id="ARBA00023080"/>
    </source>
</evidence>
<dbReference type="SMART" id="SM00562">
    <property type="entry name" value="NDK"/>
    <property type="match status" value="1"/>
</dbReference>
<keyword evidence="11" id="KW-0546">Nucleotide metabolism</keyword>
<dbReference type="PRINTS" id="PR01243">
    <property type="entry name" value="NUCDPKINASE"/>
</dbReference>
<dbReference type="GO" id="GO:0006183">
    <property type="term" value="P:GTP biosynthetic process"/>
    <property type="evidence" value="ECO:0007669"/>
    <property type="project" value="InterPro"/>
</dbReference>
<keyword evidence="10" id="KW-0460">Magnesium</keyword>
<dbReference type="CDD" id="cd04413">
    <property type="entry name" value="NDPk_I"/>
    <property type="match status" value="1"/>
</dbReference>
<dbReference type="SUPFAM" id="SSF54919">
    <property type="entry name" value="Nucleoside diphosphate kinase, NDK"/>
    <property type="match status" value="1"/>
</dbReference>
<keyword evidence="8 14" id="KW-0418">Kinase</keyword>
<dbReference type="InterPro" id="IPR036850">
    <property type="entry name" value="NDK-like_dom_sf"/>
</dbReference>
<dbReference type="PROSITE" id="PS00469">
    <property type="entry name" value="NDPK"/>
    <property type="match status" value="1"/>
</dbReference>
<keyword evidence="7 14" id="KW-0547">Nucleotide-binding</keyword>
<dbReference type="EC" id="2.7.4.6" evidence="3 14"/>
<dbReference type="PROSITE" id="PS51374">
    <property type="entry name" value="NDPK_LIKE"/>
    <property type="match status" value="1"/>
</dbReference>
<dbReference type="GO" id="GO:0005524">
    <property type="term" value="F:ATP binding"/>
    <property type="evidence" value="ECO:0007669"/>
    <property type="project" value="UniProtKB-KW"/>
</dbReference>